<sequence>MDHERKELLAQKRAQLKIKQKRAEIQQYKDRLTKSIEHFSQKYRYADEAEALKIETFLSKLNFKQPGQLAIQEVCPYPHGNAYLCFLMGTDALFEIYVFGKYSDIMSDHDTWEVFSPYLLLVDEDFIHYTYINDDGEVMESQVSCWRRKGVNTYEQRIIDRKTPGLG</sequence>
<accession>A0A6N2SMY5</accession>
<evidence type="ECO:0000313" key="2">
    <source>
        <dbReference type="EMBL" id="VYS93471.1"/>
    </source>
</evidence>
<keyword evidence="1" id="KW-0175">Coiled coil</keyword>
<proteinExistence type="predicted"/>
<gene>
    <name evidence="2" type="ORF">AULFYP135_00974</name>
</gene>
<organism evidence="2">
    <name type="scientific">uncultured Anaerotruncus sp</name>
    <dbReference type="NCBI Taxonomy" id="905011"/>
    <lineage>
        <taxon>Bacteria</taxon>
        <taxon>Bacillati</taxon>
        <taxon>Bacillota</taxon>
        <taxon>Clostridia</taxon>
        <taxon>Eubacteriales</taxon>
        <taxon>Oscillospiraceae</taxon>
        <taxon>Anaerotruncus</taxon>
        <taxon>environmental samples</taxon>
    </lineage>
</organism>
<protein>
    <submittedName>
        <fullName evidence="2">Uncharacterized protein</fullName>
    </submittedName>
</protein>
<name>A0A6N2SMY5_9FIRM</name>
<feature type="coiled-coil region" evidence="1">
    <location>
        <begin position="6"/>
        <end position="38"/>
    </location>
</feature>
<evidence type="ECO:0000256" key="1">
    <source>
        <dbReference type="SAM" id="Coils"/>
    </source>
</evidence>
<dbReference type="AlphaFoldDB" id="A0A6N2SMY5"/>
<dbReference type="EMBL" id="CACRSL010000003">
    <property type="protein sequence ID" value="VYS93471.1"/>
    <property type="molecule type" value="Genomic_DNA"/>
</dbReference>
<reference evidence="2" key="1">
    <citation type="submission" date="2019-11" db="EMBL/GenBank/DDBJ databases">
        <authorList>
            <person name="Feng L."/>
        </authorList>
    </citation>
    <scope>NUCLEOTIDE SEQUENCE</scope>
    <source>
        <strain evidence="2">AundefinedLFYP135</strain>
    </source>
</reference>